<sequence>MDSNEEKLLFGYGSFFTEDSFLLSDYLHRQAERASNRLFSSKNPLLFLRSKIFSSDFEQKEGEKILDRCCSPVLKSLAMGASALASAQKESSESYTGNQCSSHILSELEQQKRDSSSSLKFLASSDSCIDSSQCCESESAADAATRIDITKAEGLHKNFLCCESREAISMASSGTEDEEGAADEFLTTSKRDTEALDLLAIVAMRENDSNPCHDTALSPSRSPGSPIEFQSPAHGSNLTPILRKKVIRRAKSAFQRQLPNDAAKTSLKFCESVTRKENHVSEWCIQDQRRTPSRHQVHVAYAKRRKLQDLSAISCKNEDKDLEESCGMDKDQIIGSLNDAAYVADVGYNGVWPGLSPKLPPNPFSTTIPEMAFKHIENFGNAVNYRKLQISSRRLLGVCDAEHSSAALIEDRHARLATEASTANNCLSFEASKGVSKACLVTDLNSTSSLERDKGADFRAAASGDIKHGSSMVRLKILPIRQPSADLTLLQDASKLKGLEFSTEGGMVTRKRSAQQRMEKEGTRTSAMVFSPSMQQTEIQMVDAQISNTGMMVRTKRGRSQVLPTKFSDSVLQPWKSLRKKMRILNV</sequence>
<evidence type="ECO:0000313" key="2">
    <source>
        <dbReference type="EMBL" id="KAI5067743.1"/>
    </source>
</evidence>
<dbReference type="OrthoDB" id="1937665at2759"/>
<evidence type="ECO:0000256" key="1">
    <source>
        <dbReference type="SAM" id="MobiDB-lite"/>
    </source>
</evidence>
<gene>
    <name evidence="2" type="ORF">GOP47_0018271</name>
</gene>
<comment type="caution">
    <text evidence="2">The sequence shown here is derived from an EMBL/GenBank/DDBJ whole genome shotgun (WGS) entry which is preliminary data.</text>
</comment>
<dbReference type="AlphaFoldDB" id="A0A9D4UHY2"/>
<organism evidence="2 3">
    <name type="scientific">Adiantum capillus-veneris</name>
    <name type="common">Maidenhair fern</name>
    <dbReference type="NCBI Taxonomy" id="13818"/>
    <lineage>
        <taxon>Eukaryota</taxon>
        <taxon>Viridiplantae</taxon>
        <taxon>Streptophyta</taxon>
        <taxon>Embryophyta</taxon>
        <taxon>Tracheophyta</taxon>
        <taxon>Polypodiopsida</taxon>
        <taxon>Polypodiidae</taxon>
        <taxon>Polypodiales</taxon>
        <taxon>Pteridineae</taxon>
        <taxon>Pteridaceae</taxon>
        <taxon>Vittarioideae</taxon>
        <taxon>Adiantum</taxon>
    </lineage>
</organism>
<feature type="compositionally biased region" description="Polar residues" evidence="1">
    <location>
        <begin position="210"/>
        <end position="223"/>
    </location>
</feature>
<dbReference type="EMBL" id="JABFUD020000017">
    <property type="protein sequence ID" value="KAI5067743.1"/>
    <property type="molecule type" value="Genomic_DNA"/>
</dbReference>
<accession>A0A9D4UHY2</accession>
<dbReference type="Proteomes" id="UP000886520">
    <property type="component" value="Chromosome 17"/>
</dbReference>
<keyword evidence="3" id="KW-1185">Reference proteome</keyword>
<evidence type="ECO:0000313" key="3">
    <source>
        <dbReference type="Proteomes" id="UP000886520"/>
    </source>
</evidence>
<protein>
    <submittedName>
        <fullName evidence="2">Uncharacterized protein</fullName>
    </submittedName>
</protein>
<reference evidence="2" key="1">
    <citation type="submission" date="2021-01" db="EMBL/GenBank/DDBJ databases">
        <title>Adiantum capillus-veneris genome.</title>
        <authorList>
            <person name="Fang Y."/>
            <person name="Liao Q."/>
        </authorList>
    </citation>
    <scope>NUCLEOTIDE SEQUENCE</scope>
    <source>
        <strain evidence="2">H3</strain>
        <tissue evidence="2">Leaf</tissue>
    </source>
</reference>
<name>A0A9D4UHY2_ADICA</name>
<proteinExistence type="predicted"/>
<feature type="region of interest" description="Disordered" evidence="1">
    <location>
        <begin position="210"/>
        <end position="235"/>
    </location>
</feature>